<dbReference type="EMBL" id="CAADRN010000232">
    <property type="protein sequence ID" value="VFU15661.1"/>
    <property type="molecule type" value="Genomic_DNA"/>
</dbReference>
<proteinExistence type="predicted"/>
<feature type="domain" description="Carbohydrate binding module family 25" evidence="1">
    <location>
        <begin position="19"/>
        <end position="98"/>
    </location>
</feature>
<evidence type="ECO:0000259" key="1">
    <source>
        <dbReference type="SMART" id="SM01066"/>
    </source>
</evidence>
<organism evidence="2">
    <name type="scientific">anaerobic digester metagenome</name>
    <dbReference type="NCBI Taxonomy" id="1263854"/>
    <lineage>
        <taxon>unclassified sequences</taxon>
        <taxon>metagenomes</taxon>
        <taxon>ecological metagenomes</taxon>
    </lineage>
</organism>
<dbReference type="AlphaFoldDB" id="A0A485M3R4"/>
<dbReference type="InterPro" id="IPR005085">
    <property type="entry name" value="CBM25"/>
</dbReference>
<dbReference type="InterPro" id="IPR013783">
    <property type="entry name" value="Ig-like_fold"/>
</dbReference>
<sequence>MVTGWKDIQKGVEVKSAYGNELTVIYNGLLKNSGADQVYLHYGFGDTNRWFDIDTTRMENSAQGFEKTIRMKNHALKFCFKDSANNWDNNNGHNWTVR</sequence>
<name>A0A485M3R4_9ZZZZ</name>
<gene>
    <name evidence="2" type="ORF">SCFA_3070009</name>
</gene>
<dbReference type="Gene3D" id="2.60.40.10">
    <property type="entry name" value="Immunoglobulins"/>
    <property type="match status" value="1"/>
</dbReference>
<reference evidence="2" key="1">
    <citation type="submission" date="2019-03" db="EMBL/GenBank/DDBJ databases">
        <authorList>
            <person name="Hao L."/>
        </authorList>
    </citation>
    <scope>NUCLEOTIDE SEQUENCE</scope>
</reference>
<dbReference type="GO" id="GO:2001070">
    <property type="term" value="F:starch binding"/>
    <property type="evidence" value="ECO:0007669"/>
    <property type="project" value="InterPro"/>
</dbReference>
<evidence type="ECO:0000313" key="2">
    <source>
        <dbReference type="EMBL" id="VFU15661.1"/>
    </source>
</evidence>
<protein>
    <submittedName>
        <fullName evidence="2">Carbohydrate binding domain (Family 25)</fullName>
    </submittedName>
</protein>
<accession>A0A485M3R4</accession>
<dbReference type="Pfam" id="PF16760">
    <property type="entry name" value="CBM53"/>
    <property type="match status" value="1"/>
</dbReference>
<dbReference type="SMART" id="SM01066">
    <property type="entry name" value="CBM_25"/>
    <property type="match status" value="1"/>
</dbReference>